<organism evidence="2 3">
    <name type="scientific">Homarus americanus</name>
    <name type="common">American lobster</name>
    <dbReference type="NCBI Taxonomy" id="6706"/>
    <lineage>
        <taxon>Eukaryota</taxon>
        <taxon>Metazoa</taxon>
        <taxon>Ecdysozoa</taxon>
        <taxon>Arthropoda</taxon>
        <taxon>Crustacea</taxon>
        <taxon>Multicrustacea</taxon>
        <taxon>Malacostraca</taxon>
        <taxon>Eumalacostraca</taxon>
        <taxon>Eucarida</taxon>
        <taxon>Decapoda</taxon>
        <taxon>Pleocyemata</taxon>
        <taxon>Astacidea</taxon>
        <taxon>Nephropoidea</taxon>
        <taxon>Nephropidae</taxon>
        <taxon>Homarus</taxon>
    </lineage>
</organism>
<protein>
    <submittedName>
        <fullName evidence="2">Uncharacterized protein</fullName>
    </submittedName>
</protein>
<name>A0A8J5JY85_HOMAM</name>
<evidence type="ECO:0000313" key="3">
    <source>
        <dbReference type="Proteomes" id="UP000747542"/>
    </source>
</evidence>
<comment type="caution">
    <text evidence="2">The sequence shown here is derived from an EMBL/GenBank/DDBJ whole genome shotgun (WGS) entry which is preliminary data.</text>
</comment>
<accession>A0A8J5JY85</accession>
<dbReference type="PROSITE" id="PS51257">
    <property type="entry name" value="PROKAR_LIPOPROTEIN"/>
    <property type="match status" value="1"/>
</dbReference>
<gene>
    <name evidence="2" type="ORF">Hamer_G010414</name>
</gene>
<dbReference type="AlphaFoldDB" id="A0A8J5JY85"/>
<reference evidence="2" key="1">
    <citation type="journal article" date="2021" name="Sci. Adv.">
        <title>The American lobster genome reveals insights on longevity, neural, and immune adaptations.</title>
        <authorList>
            <person name="Polinski J.M."/>
            <person name="Zimin A.V."/>
            <person name="Clark K.F."/>
            <person name="Kohn A.B."/>
            <person name="Sadowski N."/>
            <person name="Timp W."/>
            <person name="Ptitsyn A."/>
            <person name="Khanna P."/>
            <person name="Romanova D.Y."/>
            <person name="Williams P."/>
            <person name="Greenwood S.J."/>
            <person name="Moroz L.L."/>
            <person name="Walt D.R."/>
            <person name="Bodnar A.G."/>
        </authorList>
    </citation>
    <scope>NUCLEOTIDE SEQUENCE</scope>
    <source>
        <strain evidence="2">GMGI-L3</strain>
    </source>
</reference>
<sequence length="97" mass="9884">MRKVHKSPSASTARSPSTSPSPGRSATSPSSISACGLLARACSPPLPLTPMPSSLPPSTPCPSNMAASLPLNSLISLPLSLPLTVAVTRWRLPSSPL</sequence>
<feature type="region of interest" description="Disordered" evidence="1">
    <location>
        <begin position="1"/>
        <end position="31"/>
    </location>
</feature>
<proteinExistence type="predicted"/>
<evidence type="ECO:0000313" key="2">
    <source>
        <dbReference type="EMBL" id="KAG7166757.1"/>
    </source>
</evidence>
<feature type="compositionally biased region" description="Low complexity" evidence="1">
    <location>
        <begin position="7"/>
        <end position="31"/>
    </location>
</feature>
<keyword evidence="3" id="KW-1185">Reference proteome</keyword>
<dbReference type="Proteomes" id="UP000747542">
    <property type="component" value="Unassembled WGS sequence"/>
</dbReference>
<dbReference type="EMBL" id="JAHLQT010022185">
    <property type="protein sequence ID" value="KAG7166757.1"/>
    <property type="molecule type" value="Genomic_DNA"/>
</dbReference>
<evidence type="ECO:0000256" key="1">
    <source>
        <dbReference type="SAM" id="MobiDB-lite"/>
    </source>
</evidence>